<dbReference type="RefSeq" id="WP_194215427.1">
    <property type="nucleotide sequence ID" value="NZ_CP061205.1"/>
</dbReference>
<keyword evidence="2" id="KW-1185">Reference proteome</keyword>
<comment type="caution">
    <text evidence="1">The sequence shown here is derived from an EMBL/GenBank/DDBJ whole genome shotgun (WGS) entry which is preliminary data.</text>
</comment>
<sequence>MYGRTELIGASGADVVSDFETDEDILDISGAGTGFTGLSDLVSATTETSMNGSDGVLIELSADNVLFIKGLSLAELQTLYDGGNVLI</sequence>
<name>A0ABV7D4A6_9PROT</name>
<evidence type="ECO:0000313" key="2">
    <source>
        <dbReference type="Proteomes" id="UP001595444"/>
    </source>
</evidence>
<organism evidence="1 2">
    <name type="scientific">Kordiimonas pumila</name>
    <dbReference type="NCBI Taxonomy" id="2161677"/>
    <lineage>
        <taxon>Bacteria</taxon>
        <taxon>Pseudomonadati</taxon>
        <taxon>Pseudomonadota</taxon>
        <taxon>Alphaproteobacteria</taxon>
        <taxon>Kordiimonadales</taxon>
        <taxon>Kordiimonadaceae</taxon>
        <taxon>Kordiimonas</taxon>
    </lineage>
</organism>
<proteinExistence type="predicted"/>
<gene>
    <name evidence="1" type="ORF">ACFOKA_08850</name>
</gene>
<protein>
    <submittedName>
        <fullName evidence="1">Uncharacterized protein</fullName>
    </submittedName>
</protein>
<evidence type="ECO:0000313" key="1">
    <source>
        <dbReference type="EMBL" id="MFC3052013.1"/>
    </source>
</evidence>
<reference evidence="2" key="1">
    <citation type="journal article" date="2019" name="Int. J. Syst. Evol. Microbiol.">
        <title>The Global Catalogue of Microorganisms (GCM) 10K type strain sequencing project: providing services to taxonomists for standard genome sequencing and annotation.</title>
        <authorList>
            <consortium name="The Broad Institute Genomics Platform"/>
            <consortium name="The Broad Institute Genome Sequencing Center for Infectious Disease"/>
            <person name="Wu L."/>
            <person name="Ma J."/>
        </authorList>
    </citation>
    <scope>NUCLEOTIDE SEQUENCE [LARGE SCALE GENOMIC DNA]</scope>
    <source>
        <strain evidence="2">KCTC 62164</strain>
    </source>
</reference>
<accession>A0ABV7D4A6</accession>
<dbReference type="EMBL" id="JBHRSL010000006">
    <property type="protein sequence ID" value="MFC3052013.1"/>
    <property type="molecule type" value="Genomic_DNA"/>
</dbReference>
<dbReference type="Proteomes" id="UP001595444">
    <property type="component" value="Unassembled WGS sequence"/>
</dbReference>